<organism evidence="2 3">
    <name type="scientific">Medicago truncatula</name>
    <name type="common">Barrel medic</name>
    <name type="synonym">Medicago tribuloides</name>
    <dbReference type="NCBI Taxonomy" id="3880"/>
    <lineage>
        <taxon>Eukaryota</taxon>
        <taxon>Viridiplantae</taxon>
        <taxon>Streptophyta</taxon>
        <taxon>Embryophyta</taxon>
        <taxon>Tracheophyta</taxon>
        <taxon>Spermatophyta</taxon>
        <taxon>Magnoliopsida</taxon>
        <taxon>eudicotyledons</taxon>
        <taxon>Gunneridae</taxon>
        <taxon>Pentapetalae</taxon>
        <taxon>rosids</taxon>
        <taxon>fabids</taxon>
        <taxon>Fabales</taxon>
        <taxon>Fabaceae</taxon>
        <taxon>Papilionoideae</taxon>
        <taxon>50 kb inversion clade</taxon>
        <taxon>NPAAA clade</taxon>
        <taxon>Hologalegina</taxon>
        <taxon>IRL clade</taxon>
        <taxon>Trifolieae</taxon>
        <taxon>Medicago</taxon>
    </lineage>
</organism>
<proteinExistence type="predicted"/>
<comment type="caution">
    <text evidence="2">The sequence shown here is derived from an EMBL/GenBank/DDBJ whole genome shotgun (WGS) entry which is preliminary data.</text>
</comment>
<evidence type="ECO:0008006" key="4">
    <source>
        <dbReference type="Google" id="ProtNLM"/>
    </source>
</evidence>
<dbReference type="EMBL" id="PSQE01000007">
    <property type="protein sequence ID" value="RHN45699.1"/>
    <property type="molecule type" value="Genomic_DNA"/>
</dbReference>
<evidence type="ECO:0000256" key="1">
    <source>
        <dbReference type="SAM" id="SignalP"/>
    </source>
</evidence>
<dbReference type="AlphaFoldDB" id="A0A396GX43"/>
<sequence>MNIHTIIFLFSVYVIFWQEDSVANLEPPMDFRVHRIVVPVTPDSVVLRPFVHDVFNFQLTYEKIPCLYDVTAGYLELAEFDFAHMALDSETMVINLVDENGNVWNCSLQFSETPYANFRIGGG</sequence>
<name>A0A396GX43_MEDTR</name>
<gene>
    <name evidence="2" type="ORF">MtrunA17_Chr7g0234161</name>
</gene>
<evidence type="ECO:0000313" key="3">
    <source>
        <dbReference type="Proteomes" id="UP000265566"/>
    </source>
</evidence>
<dbReference type="Proteomes" id="UP000265566">
    <property type="component" value="Chromosome 7"/>
</dbReference>
<keyword evidence="1" id="KW-0732">Signal</keyword>
<dbReference type="Gramene" id="rna40082">
    <property type="protein sequence ID" value="RHN45699.1"/>
    <property type="gene ID" value="gene40082"/>
</dbReference>
<evidence type="ECO:0000313" key="2">
    <source>
        <dbReference type="EMBL" id="RHN45699.1"/>
    </source>
</evidence>
<reference evidence="3" key="1">
    <citation type="journal article" date="2018" name="Nat. Plants">
        <title>Whole-genome landscape of Medicago truncatula symbiotic genes.</title>
        <authorList>
            <person name="Pecrix Y."/>
            <person name="Staton S.E."/>
            <person name="Sallet E."/>
            <person name="Lelandais-Briere C."/>
            <person name="Moreau S."/>
            <person name="Carrere S."/>
            <person name="Blein T."/>
            <person name="Jardinaud M.F."/>
            <person name="Latrasse D."/>
            <person name="Zouine M."/>
            <person name="Zahm M."/>
            <person name="Kreplak J."/>
            <person name="Mayjonade B."/>
            <person name="Satge C."/>
            <person name="Perez M."/>
            <person name="Cauet S."/>
            <person name="Marande W."/>
            <person name="Chantry-Darmon C."/>
            <person name="Lopez-Roques C."/>
            <person name="Bouchez O."/>
            <person name="Berard A."/>
            <person name="Debelle F."/>
            <person name="Munos S."/>
            <person name="Bendahmane A."/>
            <person name="Berges H."/>
            <person name="Niebel A."/>
            <person name="Buitink J."/>
            <person name="Frugier F."/>
            <person name="Benhamed M."/>
            <person name="Crespi M."/>
            <person name="Gouzy J."/>
            <person name="Gamas P."/>
        </authorList>
    </citation>
    <scope>NUCLEOTIDE SEQUENCE [LARGE SCALE GENOMIC DNA]</scope>
    <source>
        <strain evidence="3">cv. Jemalong A17</strain>
    </source>
</reference>
<accession>A0A396GX43</accession>
<feature type="signal peptide" evidence="1">
    <location>
        <begin position="1"/>
        <end position="23"/>
    </location>
</feature>
<feature type="chain" id="PRO_5017219533" description="Transmembrane protein" evidence="1">
    <location>
        <begin position="24"/>
        <end position="123"/>
    </location>
</feature>
<protein>
    <recommendedName>
        <fullName evidence="4">Transmembrane protein</fullName>
    </recommendedName>
</protein>